<keyword evidence="2" id="KW-1185">Reference proteome</keyword>
<dbReference type="Proteomes" id="UP000299102">
    <property type="component" value="Unassembled WGS sequence"/>
</dbReference>
<sequence length="96" mass="10687">MYAVAVYSVQMVTNFGANYRTYSDMSSAMSTAAGKLERRTRRSAASRRRVTGGARVVGQNAVACQQQIWYEKMNASAQRVADDLEDKGSDLKKRQN</sequence>
<dbReference type="EMBL" id="BGZK01000053">
    <property type="protein sequence ID" value="GBP12870.1"/>
    <property type="molecule type" value="Genomic_DNA"/>
</dbReference>
<name>A0A4C1TH19_EUMVA</name>
<organism evidence="1 2">
    <name type="scientific">Eumeta variegata</name>
    <name type="common">Bagworm moth</name>
    <name type="synonym">Eumeta japonica</name>
    <dbReference type="NCBI Taxonomy" id="151549"/>
    <lineage>
        <taxon>Eukaryota</taxon>
        <taxon>Metazoa</taxon>
        <taxon>Ecdysozoa</taxon>
        <taxon>Arthropoda</taxon>
        <taxon>Hexapoda</taxon>
        <taxon>Insecta</taxon>
        <taxon>Pterygota</taxon>
        <taxon>Neoptera</taxon>
        <taxon>Endopterygota</taxon>
        <taxon>Lepidoptera</taxon>
        <taxon>Glossata</taxon>
        <taxon>Ditrysia</taxon>
        <taxon>Tineoidea</taxon>
        <taxon>Psychidae</taxon>
        <taxon>Oiketicinae</taxon>
        <taxon>Eumeta</taxon>
    </lineage>
</organism>
<comment type="caution">
    <text evidence="1">The sequence shown here is derived from an EMBL/GenBank/DDBJ whole genome shotgun (WGS) entry which is preliminary data.</text>
</comment>
<evidence type="ECO:0000313" key="2">
    <source>
        <dbReference type="Proteomes" id="UP000299102"/>
    </source>
</evidence>
<dbReference type="AlphaFoldDB" id="A0A4C1TH19"/>
<proteinExistence type="predicted"/>
<protein>
    <submittedName>
        <fullName evidence="1">Uncharacterized protein</fullName>
    </submittedName>
</protein>
<accession>A0A4C1TH19</accession>
<evidence type="ECO:0000313" key="1">
    <source>
        <dbReference type="EMBL" id="GBP12870.1"/>
    </source>
</evidence>
<gene>
    <name evidence="1" type="ORF">EVAR_6179_1</name>
</gene>
<reference evidence="1 2" key="1">
    <citation type="journal article" date="2019" name="Commun. Biol.">
        <title>The bagworm genome reveals a unique fibroin gene that provides high tensile strength.</title>
        <authorList>
            <person name="Kono N."/>
            <person name="Nakamura H."/>
            <person name="Ohtoshi R."/>
            <person name="Tomita M."/>
            <person name="Numata K."/>
            <person name="Arakawa K."/>
        </authorList>
    </citation>
    <scope>NUCLEOTIDE SEQUENCE [LARGE SCALE GENOMIC DNA]</scope>
</reference>